<feature type="coiled-coil region" evidence="1">
    <location>
        <begin position="55"/>
        <end position="107"/>
    </location>
</feature>
<accession>A0ABW0JFU7</accession>
<evidence type="ECO:0000313" key="2">
    <source>
        <dbReference type="EMBL" id="MFC5431766.1"/>
    </source>
</evidence>
<organism evidence="2 3">
    <name type="scientific">Paraburkholderia denitrificans</name>
    <dbReference type="NCBI Taxonomy" id="694025"/>
    <lineage>
        <taxon>Bacteria</taxon>
        <taxon>Pseudomonadati</taxon>
        <taxon>Pseudomonadota</taxon>
        <taxon>Betaproteobacteria</taxon>
        <taxon>Burkholderiales</taxon>
        <taxon>Burkholderiaceae</taxon>
        <taxon>Paraburkholderia</taxon>
    </lineage>
</organism>
<gene>
    <name evidence="2" type="ORF">ACFPTO_23665</name>
</gene>
<evidence type="ECO:0000256" key="1">
    <source>
        <dbReference type="SAM" id="Coils"/>
    </source>
</evidence>
<evidence type="ECO:0000313" key="3">
    <source>
        <dbReference type="Proteomes" id="UP001596103"/>
    </source>
</evidence>
<name>A0ABW0JFU7_9BURK</name>
<comment type="caution">
    <text evidence="2">The sequence shown here is derived from an EMBL/GenBank/DDBJ whole genome shotgun (WGS) entry which is preliminary data.</text>
</comment>
<protein>
    <recommendedName>
        <fullName evidence="4">Bacteriophage lysis protein</fullName>
    </recommendedName>
</protein>
<keyword evidence="3" id="KW-1185">Reference proteome</keyword>
<reference evidence="3" key="1">
    <citation type="journal article" date="2019" name="Int. J. Syst. Evol. Microbiol.">
        <title>The Global Catalogue of Microorganisms (GCM) 10K type strain sequencing project: providing services to taxonomists for standard genome sequencing and annotation.</title>
        <authorList>
            <consortium name="The Broad Institute Genomics Platform"/>
            <consortium name="The Broad Institute Genome Sequencing Center for Infectious Disease"/>
            <person name="Wu L."/>
            <person name="Ma J."/>
        </authorList>
    </citation>
    <scope>NUCLEOTIDE SEQUENCE [LARGE SCALE GENOMIC DNA]</scope>
    <source>
        <strain evidence="3">CCUG 56042</strain>
    </source>
</reference>
<keyword evidence="1" id="KW-0175">Coiled coil</keyword>
<dbReference type="EMBL" id="JBHSMP010000038">
    <property type="protein sequence ID" value="MFC5431766.1"/>
    <property type="molecule type" value="Genomic_DNA"/>
</dbReference>
<evidence type="ECO:0008006" key="4">
    <source>
        <dbReference type="Google" id="ProtNLM"/>
    </source>
</evidence>
<dbReference type="Proteomes" id="UP001596103">
    <property type="component" value="Unassembled WGS sequence"/>
</dbReference>
<proteinExistence type="predicted"/>
<dbReference type="RefSeq" id="WP_377715247.1">
    <property type="nucleotide sequence ID" value="NZ_JBHSMP010000038.1"/>
</dbReference>
<sequence length="202" mass="21155">MSFPALLSRGRCATAVVTVAAITAMAAGAIAYFSGYHAGALAGDAKVTALERQYADRARAAIEQARAKEREQTQRAAALAGDLFAEKARHALEADELKRSIANVTNQYRPTPEAPLENLPRCVFTVGIVRLWNAAAATDGVPAAGASAGTAAQADADEALDSGVCLGDVLAHHVDAAQRARDIESQLNRLIDFIEGVEGEAR</sequence>